<feature type="region of interest" description="Disordered" evidence="1">
    <location>
        <begin position="348"/>
        <end position="387"/>
    </location>
</feature>
<comment type="caution">
    <text evidence="3">The sequence shown here is derived from an EMBL/GenBank/DDBJ whole genome shotgun (WGS) entry which is preliminary data.</text>
</comment>
<sequence length="746" mass="79277">MVAQAAAPAIPRLSLPANPSVHASADVHEFSFIEGEVRVGAGVVIAPGTAVTAESGASVVVGEGCLLLPGVIVEGIAGAQVVTPSGYTQSGYHTHGHTSVWVGDRTVVSHKSIIHSPAFIGEGCFIGFRSTVFNARIGDGCVVMMHTLIQDVEIPPGRCVPSGSIITSQHQADQLPKVRPEDFELAQEIVGTTLSKPFNKTIGKASSSGPNASGPSRSTRSKLIPIHSRSSFTSAQSAQSATQSATRPTTRQSSYATEGEHMQAQRLSPEIVQQVRQHLSQGYRIGMEHADQRRYRSGVWETCTPIKDTREQAVFEALERCLAEHSGEYVRMFGIDPAVKRRVGMTTVQRPGDQPAPNSQSSTVGSGSASYGASSRAGYSDASNSSTQGMGADILQEVRNLLRSGHIIGTEHADARHYRSNVWKSCSPISSPNEQEVISRLQHCLNEHSGEYVRMFGIDPKAKRRTANKTIQRADGKPIDISPSKASAVGNAYGQSSSGQGGYASAGSSPTSSGNNNSEVSQAVHSILSQGGQLGIETADARRYRSGIWQTAPSVQSVSQLQNFLSQNTDKYVRVFSINKAMKTRGSATTVQKPNQAGNIQSTGSNSRQGHPDPINANPPHYDDPAFLKSGRNSGGSGYGNSHGSSNGGYGNPGGNNGNGAVDSEVMNQVTQLVNQGCRIAVEFADKRRFRSGIWQTGPAIEARRPAEAISALGQQLAQHPGDYVRLVGVDPVAKRRVLETTIQRP</sequence>
<dbReference type="GO" id="GO:0031470">
    <property type="term" value="C:carboxysome"/>
    <property type="evidence" value="ECO:0007669"/>
    <property type="project" value="UniProtKB-ARBA"/>
</dbReference>
<dbReference type="EMBL" id="LJZR01000024">
    <property type="protein sequence ID" value="KPQ34008.1"/>
    <property type="molecule type" value="Genomic_DNA"/>
</dbReference>
<reference evidence="3 4" key="1">
    <citation type="submission" date="2015-09" db="EMBL/GenBank/DDBJ databases">
        <title>Identification and resolution of microdiversity through metagenomic sequencing of parallel consortia.</title>
        <authorList>
            <person name="Nelson W.C."/>
            <person name="Romine M.F."/>
            <person name="Lindemann S.R."/>
        </authorList>
    </citation>
    <scope>NUCLEOTIDE SEQUENCE [LARGE SCALE GENOMIC DNA]</scope>
    <source>
        <strain evidence="3">Ana</strain>
    </source>
</reference>
<evidence type="ECO:0000313" key="3">
    <source>
        <dbReference type="EMBL" id="KPQ34008.1"/>
    </source>
</evidence>
<organism evidence="3 4">
    <name type="scientific">Phormidesmis priestleyi Ana</name>
    <dbReference type="NCBI Taxonomy" id="1666911"/>
    <lineage>
        <taxon>Bacteria</taxon>
        <taxon>Bacillati</taxon>
        <taxon>Cyanobacteriota</taxon>
        <taxon>Cyanophyceae</taxon>
        <taxon>Leptolyngbyales</taxon>
        <taxon>Leptolyngbyaceae</taxon>
        <taxon>Phormidesmis</taxon>
    </lineage>
</organism>
<dbReference type="GO" id="GO:0043886">
    <property type="term" value="F:structural constituent of carboxysome shell"/>
    <property type="evidence" value="ECO:0007669"/>
    <property type="project" value="UniProtKB-ARBA"/>
</dbReference>
<dbReference type="SMART" id="SM00961">
    <property type="entry name" value="RuBisCO_small"/>
    <property type="match status" value="4"/>
</dbReference>
<dbReference type="InterPro" id="IPR000894">
    <property type="entry name" value="RuBisCO_ssu_dom"/>
</dbReference>
<dbReference type="InterPro" id="IPR036385">
    <property type="entry name" value="RuBisCO_ssu_sf"/>
</dbReference>
<gene>
    <name evidence="3" type="primary">ccmM</name>
    <name evidence="3" type="ORF">HLUCCA11_16420</name>
</gene>
<evidence type="ECO:0000313" key="4">
    <source>
        <dbReference type="Proteomes" id="UP000050465"/>
    </source>
</evidence>
<dbReference type="PATRIC" id="fig|1666911.3.peg.993"/>
<feature type="compositionally biased region" description="Low complexity" evidence="1">
    <location>
        <begin position="505"/>
        <end position="518"/>
    </location>
</feature>
<dbReference type="Pfam" id="PF00101">
    <property type="entry name" value="RuBisCO_small"/>
    <property type="match status" value="3"/>
</dbReference>
<protein>
    <submittedName>
        <fullName evidence="3">Carbon dioxide concentrating mechanism protein CcmM</fullName>
    </submittedName>
</protein>
<feature type="domain" description="Ribulose bisphosphate carboxylase small subunit" evidence="2">
    <location>
        <begin position="382"/>
        <end position="474"/>
    </location>
</feature>
<dbReference type="SUPFAM" id="SSF51161">
    <property type="entry name" value="Trimeric LpxA-like enzymes"/>
    <property type="match status" value="1"/>
</dbReference>
<dbReference type="PANTHER" id="PTHR43360">
    <property type="entry name" value="CARBON DIOXIDE CONCENTRATING MECHANISM PROTEIN CCMM"/>
    <property type="match status" value="1"/>
</dbReference>
<proteinExistence type="predicted"/>
<feature type="domain" description="Ribulose bisphosphate carboxylase small subunit" evidence="2">
    <location>
        <begin position="258"/>
        <end position="351"/>
    </location>
</feature>
<dbReference type="Gene3D" id="3.30.190.10">
    <property type="entry name" value="Ribulose bisphosphate carboxylase, small subunit"/>
    <property type="match status" value="4"/>
</dbReference>
<feature type="compositionally biased region" description="Low complexity" evidence="1">
    <location>
        <begin position="205"/>
        <end position="218"/>
    </location>
</feature>
<feature type="compositionally biased region" description="Gly residues" evidence="1">
    <location>
        <begin position="633"/>
        <end position="658"/>
    </location>
</feature>
<dbReference type="InterPro" id="IPR052265">
    <property type="entry name" value="Gamma-CA"/>
</dbReference>
<dbReference type="CDD" id="cd00307">
    <property type="entry name" value="RuBisCO_small_like"/>
    <property type="match status" value="3"/>
</dbReference>
<dbReference type="PANTHER" id="PTHR43360:SF1">
    <property type="entry name" value="CARBOXYSOME ASSEMBLY PROTEIN CCMM"/>
    <property type="match status" value="1"/>
</dbReference>
<accession>A0A0P7YTW3</accession>
<feature type="domain" description="Ribulose bisphosphate carboxylase small subunit" evidence="2">
    <location>
        <begin position="508"/>
        <end position="594"/>
    </location>
</feature>
<feature type="region of interest" description="Disordered" evidence="1">
    <location>
        <begin position="198"/>
        <end position="268"/>
    </location>
</feature>
<feature type="compositionally biased region" description="Low complexity" evidence="1">
    <location>
        <begin position="228"/>
        <end position="254"/>
    </location>
</feature>
<dbReference type="STRING" id="1666911.HLUCCA11_16420"/>
<dbReference type="SUPFAM" id="SSF55239">
    <property type="entry name" value="RuBisCO, small subunit"/>
    <property type="match status" value="4"/>
</dbReference>
<feature type="compositionally biased region" description="Polar residues" evidence="1">
    <location>
        <begin position="586"/>
        <end position="609"/>
    </location>
</feature>
<feature type="region of interest" description="Disordered" evidence="1">
    <location>
        <begin position="464"/>
        <end position="521"/>
    </location>
</feature>
<dbReference type="InterPro" id="IPR011004">
    <property type="entry name" value="Trimer_LpxA-like_sf"/>
</dbReference>
<feature type="region of interest" description="Disordered" evidence="1">
    <location>
        <begin position="584"/>
        <end position="663"/>
    </location>
</feature>
<dbReference type="Gene3D" id="2.160.10.10">
    <property type="entry name" value="Hexapeptide repeat proteins"/>
    <property type="match status" value="1"/>
</dbReference>
<evidence type="ECO:0000256" key="1">
    <source>
        <dbReference type="SAM" id="MobiDB-lite"/>
    </source>
</evidence>
<feature type="compositionally biased region" description="Low complexity" evidence="1">
    <location>
        <begin position="359"/>
        <end position="383"/>
    </location>
</feature>
<feature type="domain" description="Ribulose bisphosphate carboxylase small subunit" evidence="2">
    <location>
        <begin position="654"/>
        <end position="746"/>
    </location>
</feature>
<dbReference type="AlphaFoldDB" id="A0A0P7YTW3"/>
<dbReference type="Proteomes" id="UP000050465">
    <property type="component" value="Unassembled WGS sequence"/>
</dbReference>
<evidence type="ECO:0000259" key="2">
    <source>
        <dbReference type="SMART" id="SM00961"/>
    </source>
</evidence>
<name>A0A0P7YTW3_9CYAN</name>